<sequence length="140" mass="14942">MVRLSIFAVIFAAVTAVAADGYCQCLFADGSHCCVTQYGIVKDCTARCIDNGNSDKKCNAGGKYSNVGVSSVAASYCQCLYTDGSHCCVIDNLVNDCTRMCNKASKDSTTANQCNAGGKFSNVSSWNANFRKKCGQPYIY</sequence>
<evidence type="ECO:0000256" key="1">
    <source>
        <dbReference type="SAM" id="SignalP"/>
    </source>
</evidence>
<accession>A0A8H7AX80</accession>
<proteinExistence type="predicted"/>
<feature type="chain" id="PRO_5034954761" evidence="1">
    <location>
        <begin position="20"/>
        <end position="140"/>
    </location>
</feature>
<dbReference type="GeneID" id="62209189"/>
<dbReference type="EMBL" id="JAAABM010000026">
    <property type="protein sequence ID" value="KAF7671000.1"/>
    <property type="molecule type" value="Genomic_DNA"/>
</dbReference>
<name>A0A8H7AX80_9PLEO</name>
<protein>
    <submittedName>
        <fullName evidence="2">Uncharacterized protein</fullName>
    </submittedName>
</protein>
<dbReference type="RefSeq" id="XP_038781382.1">
    <property type="nucleotide sequence ID" value="XM_038936011.1"/>
</dbReference>
<organism evidence="2 3">
    <name type="scientific">Alternaria burnsii</name>
    <dbReference type="NCBI Taxonomy" id="1187904"/>
    <lineage>
        <taxon>Eukaryota</taxon>
        <taxon>Fungi</taxon>
        <taxon>Dikarya</taxon>
        <taxon>Ascomycota</taxon>
        <taxon>Pezizomycotina</taxon>
        <taxon>Dothideomycetes</taxon>
        <taxon>Pleosporomycetidae</taxon>
        <taxon>Pleosporales</taxon>
        <taxon>Pleosporineae</taxon>
        <taxon>Pleosporaceae</taxon>
        <taxon>Alternaria</taxon>
        <taxon>Alternaria sect. Alternaria</taxon>
    </lineage>
</organism>
<dbReference type="AlphaFoldDB" id="A0A8H7AX80"/>
<evidence type="ECO:0000313" key="3">
    <source>
        <dbReference type="Proteomes" id="UP000596902"/>
    </source>
</evidence>
<comment type="caution">
    <text evidence="2">The sequence shown here is derived from an EMBL/GenBank/DDBJ whole genome shotgun (WGS) entry which is preliminary data.</text>
</comment>
<feature type="signal peptide" evidence="1">
    <location>
        <begin position="1"/>
        <end position="19"/>
    </location>
</feature>
<evidence type="ECO:0000313" key="2">
    <source>
        <dbReference type="EMBL" id="KAF7671000.1"/>
    </source>
</evidence>
<reference evidence="2" key="1">
    <citation type="submission" date="2020-01" db="EMBL/GenBank/DDBJ databases">
        <authorList>
            <person name="Feng Z.H.Z."/>
        </authorList>
    </citation>
    <scope>NUCLEOTIDE SEQUENCE</scope>
    <source>
        <strain evidence="2">CBS107.38</strain>
    </source>
</reference>
<keyword evidence="1" id="KW-0732">Signal</keyword>
<reference evidence="2" key="2">
    <citation type="submission" date="2020-08" db="EMBL/GenBank/DDBJ databases">
        <title>Draft Genome Sequence of Cumin Blight Pathogen Alternaria burnsii.</title>
        <authorList>
            <person name="Feng Z."/>
        </authorList>
    </citation>
    <scope>NUCLEOTIDE SEQUENCE</scope>
    <source>
        <strain evidence="2">CBS107.38</strain>
    </source>
</reference>
<keyword evidence="3" id="KW-1185">Reference proteome</keyword>
<gene>
    <name evidence="2" type="ORF">GT037_010964</name>
</gene>
<dbReference type="Proteomes" id="UP000596902">
    <property type="component" value="Unassembled WGS sequence"/>
</dbReference>